<reference evidence="2" key="1">
    <citation type="journal article" date="2021" name="Proc. Natl. Acad. Sci. U.S.A.">
        <title>A Catalog of Tens of Thousands of Viruses from Human Metagenomes Reveals Hidden Associations with Chronic Diseases.</title>
        <authorList>
            <person name="Tisza M.J."/>
            <person name="Buck C.B."/>
        </authorList>
    </citation>
    <scope>NUCLEOTIDE SEQUENCE</scope>
    <source>
        <strain evidence="2">CtDXu9</strain>
    </source>
</reference>
<feature type="compositionally biased region" description="Basic and acidic residues" evidence="1">
    <location>
        <begin position="522"/>
        <end position="532"/>
    </location>
</feature>
<proteinExistence type="predicted"/>
<sequence length="532" mass="60013">MIFQRRCCYLARQQGNISAKKVSTAKKIDPAPSQLNNTAEMRDWYQKNKKNIENYAAAMEGAKSLRDITKTSTKAVTAYSKDSLRTYLQNIGSNEKNLRNLSRYLYYRCHAYYRLIAYNANMFCLDARSVIPEYDMVAGVDTNAMLSSYQDTLNVLDKLNLQYEFLKAYTICFREDVFYGCAYYDEIGMFILPLDPDYCKISGIYNTGDFAFVMDMSYFRSRQTMLELWGEPFQSMYRAYESDTTNGKWQPMPDEYAICLKARAEDWETVVPPFSGLLSGIINLIDLDDLQAIADAQDIYKMIWLELETITGSEDPDDWKVNPDIVIEYFNRMINECLPDYTSAAIVPGKLDQISFNNDKATDTNKIAKATETLFNSSGGAQILNSATISGITAFGAAIRADTELAISMLLPQTQGWVNRFLTYWVSNPAKVKFFEVSAYTKDEFKKELLEGAQNGLPTALAYNTLNQFSEKETLALNVLEQQVLGISNLFVPLQTSYTQSGSSDTGGAPTKDSTEITDDGEASKDKADKAK</sequence>
<feature type="region of interest" description="Disordered" evidence="1">
    <location>
        <begin position="498"/>
        <end position="532"/>
    </location>
</feature>
<evidence type="ECO:0000256" key="1">
    <source>
        <dbReference type="SAM" id="MobiDB-lite"/>
    </source>
</evidence>
<name>A0A8S5VCW3_9CAUD</name>
<protein>
    <submittedName>
        <fullName evidence="2">Portal protein</fullName>
    </submittedName>
</protein>
<accession>A0A8S5VCW3</accession>
<dbReference type="EMBL" id="BK016244">
    <property type="protein sequence ID" value="DAG04471.1"/>
    <property type="molecule type" value="Genomic_DNA"/>
</dbReference>
<organism evidence="2">
    <name type="scientific">Siphoviridae sp. ctDXu9</name>
    <dbReference type="NCBI Taxonomy" id="2825387"/>
    <lineage>
        <taxon>Viruses</taxon>
        <taxon>Duplodnaviria</taxon>
        <taxon>Heunggongvirae</taxon>
        <taxon>Uroviricota</taxon>
        <taxon>Caudoviricetes</taxon>
    </lineage>
</organism>
<evidence type="ECO:0000313" key="2">
    <source>
        <dbReference type="EMBL" id="DAG04471.1"/>
    </source>
</evidence>